<dbReference type="CDD" id="cd10845">
    <property type="entry name" value="DSRM_RNAse_III_family"/>
    <property type="match status" value="1"/>
</dbReference>
<dbReference type="PROSITE" id="PS00517">
    <property type="entry name" value="RNASE_3_1"/>
    <property type="match status" value="1"/>
</dbReference>
<dbReference type="EC" id="3.1.26.3" evidence="3"/>
<evidence type="ECO:0000256" key="4">
    <source>
        <dbReference type="ARBA" id="ARBA00022722"/>
    </source>
</evidence>
<feature type="domain" description="DRBM" evidence="8">
    <location>
        <begin position="152"/>
        <end position="220"/>
    </location>
</feature>
<dbReference type="Pfam" id="PF00035">
    <property type="entry name" value="dsrm"/>
    <property type="match status" value="1"/>
</dbReference>
<evidence type="ECO:0000256" key="7">
    <source>
        <dbReference type="ARBA" id="ARBA00022884"/>
    </source>
</evidence>
<dbReference type="FunFam" id="1.10.1520.10:FF:000001">
    <property type="entry name" value="Ribonuclease 3"/>
    <property type="match status" value="1"/>
</dbReference>
<protein>
    <recommendedName>
        <fullName evidence="3">ribonuclease III</fullName>
        <ecNumber evidence="3">3.1.26.3</ecNumber>
    </recommendedName>
</protein>
<dbReference type="InterPro" id="IPR000999">
    <property type="entry name" value="RNase_III_dom"/>
</dbReference>
<dbReference type="Pfam" id="PF14622">
    <property type="entry name" value="Ribonucleas_3_3"/>
    <property type="match status" value="1"/>
</dbReference>
<evidence type="ECO:0000256" key="1">
    <source>
        <dbReference type="ARBA" id="ARBA00000109"/>
    </source>
</evidence>
<dbReference type="RefSeq" id="WP_042703862.1">
    <property type="nucleotide sequence ID" value="NZ_JADIIN010000001.1"/>
</dbReference>
<dbReference type="InterPro" id="IPR036389">
    <property type="entry name" value="RNase_III_sf"/>
</dbReference>
<keyword evidence="4" id="KW-0540">Nuclease</keyword>
<dbReference type="SUPFAM" id="SSF69065">
    <property type="entry name" value="RNase III domain-like"/>
    <property type="match status" value="1"/>
</dbReference>
<evidence type="ECO:0000313" key="10">
    <source>
        <dbReference type="EMBL" id="MBF4467781.1"/>
    </source>
</evidence>
<dbReference type="PROSITE" id="PS50137">
    <property type="entry name" value="DS_RBD"/>
    <property type="match status" value="1"/>
</dbReference>
<dbReference type="SUPFAM" id="SSF54768">
    <property type="entry name" value="dsRNA-binding domain-like"/>
    <property type="match status" value="1"/>
</dbReference>
<dbReference type="InterPro" id="IPR011907">
    <property type="entry name" value="RNase_III"/>
</dbReference>
<dbReference type="AlphaFoldDB" id="A0A843ADB2"/>
<dbReference type="InterPro" id="IPR014720">
    <property type="entry name" value="dsRBD_dom"/>
</dbReference>
<evidence type="ECO:0000256" key="5">
    <source>
        <dbReference type="ARBA" id="ARBA00022759"/>
    </source>
</evidence>
<dbReference type="HAMAP" id="MF_00104">
    <property type="entry name" value="RNase_III"/>
    <property type="match status" value="1"/>
</dbReference>
<dbReference type="EMBL" id="JADIIN010000001">
    <property type="protein sequence ID" value="MBF4467781.1"/>
    <property type="molecule type" value="Genomic_DNA"/>
</dbReference>
<dbReference type="CDD" id="cd00593">
    <property type="entry name" value="RIBOc"/>
    <property type="match status" value="1"/>
</dbReference>
<dbReference type="PROSITE" id="PS50142">
    <property type="entry name" value="RNASE_3_2"/>
    <property type="match status" value="1"/>
</dbReference>
<dbReference type="Gene3D" id="1.10.1520.10">
    <property type="entry name" value="Ribonuclease III domain"/>
    <property type="match status" value="1"/>
</dbReference>
<evidence type="ECO:0000256" key="3">
    <source>
        <dbReference type="ARBA" id="ARBA00012177"/>
    </source>
</evidence>
<accession>A0A843ADB2</accession>
<evidence type="ECO:0000256" key="6">
    <source>
        <dbReference type="ARBA" id="ARBA00022801"/>
    </source>
</evidence>
<dbReference type="NCBIfam" id="TIGR02191">
    <property type="entry name" value="RNaseIII"/>
    <property type="match status" value="1"/>
</dbReference>
<dbReference type="GO" id="GO:0004525">
    <property type="term" value="F:ribonuclease III activity"/>
    <property type="evidence" value="ECO:0007669"/>
    <property type="project" value="UniProtKB-EC"/>
</dbReference>
<keyword evidence="5" id="KW-0255">Endonuclease</keyword>
<comment type="caution">
    <text evidence="10">The sequence shown here is derived from an EMBL/GenBank/DDBJ whole genome shotgun (WGS) entry which is preliminary data.</text>
</comment>
<evidence type="ECO:0000259" key="9">
    <source>
        <dbReference type="PROSITE" id="PS50142"/>
    </source>
</evidence>
<evidence type="ECO:0000313" key="11">
    <source>
        <dbReference type="Proteomes" id="UP000658733"/>
    </source>
</evidence>
<dbReference type="Proteomes" id="UP000658733">
    <property type="component" value="Unassembled WGS sequence"/>
</dbReference>
<reference evidence="10" key="1">
    <citation type="submission" date="2020-10" db="EMBL/GenBank/DDBJ databases">
        <title>Dehalococcoides mccartyi of a TCE/Cr reducing biochatode.</title>
        <authorList>
            <person name="Matturro B."/>
        </authorList>
    </citation>
    <scope>NUCLEOTIDE SEQUENCE</scope>
    <source>
        <strain evidence="10">Bin4</strain>
    </source>
</reference>
<dbReference type="PANTHER" id="PTHR11207">
    <property type="entry name" value="RIBONUCLEASE III"/>
    <property type="match status" value="1"/>
</dbReference>
<comment type="similarity">
    <text evidence="2">Belongs to the ribonuclease III family.</text>
</comment>
<dbReference type="GO" id="GO:0010468">
    <property type="term" value="P:regulation of gene expression"/>
    <property type="evidence" value="ECO:0007669"/>
    <property type="project" value="TreeGrafter"/>
</dbReference>
<dbReference type="GO" id="GO:0003725">
    <property type="term" value="F:double-stranded RNA binding"/>
    <property type="evidence" value="ECO:0007669"/>
    <property type="project" value="TreeGrafter"/>
</dbReference>
<dbReference type="Gene3D" id="3.30.160.20">
    <property type="match status" value="1"/>
</dbReference>
<comment type="catalytic activity">
    <reaction evidence="1">
        <text>Endonucleolytic cleavage to 5'-phosphomonoester.</text>
        <dbReference type="EC" id="3.1.26.3"/>
    </reaction>
</comment>
<dbReference type="SMART" id="SM00535">
    <property type="entry name" value="RIBOc"/>
    <property type="match status" value="1"/>
</dbReference>
<dbReference type="SMART" id="SM00358">
    <property type="entry name" value="DSRM"/>
    <property type="match status" value="1"/>
</dbReference>
<dbReference type="GO" id="GO:0006364">
    <property type="term" value="P:rRNA processing"/>
    <property type="evidence" value="ECO:0007669"/>
    <property type="project" value="InterPro"/>
</dbReference>
<proteinExistence type="inferred from homology"/>
<evidence type="ECO:0000256" key="2">
    <source>
        <dbReference type="ARBA" id="ARBA00010183"/>
    </source>
</evidence>
<feature type="domain" description="RNase III" evidence="9">
    <location>
        <begin position="1"/>
        <end position="127"/>
    </location>
</feature>
<keyword evidence="7" id="KW-0694">RNA-binding</keyword>
<name>A0A843ADB2_METAZ</name>
<dbReference type="PANTHER" id="PTHR11207:SF0">
    <property type="entry name" value="RIBONUCLEASE 3"/>
    <property type="match status" value="1"/>
</dbReference>
<gene>
    <name evidence="10" type="primary">rnc</name>
    <name evidence="10" type="ORF">ISP01_00080</name>
</gene>
<keyword evidence="6 10" id="KW-0378">Hydrolase</keyword>
<evidence type="ECO:0000259" key="8">
    <source>
        <dbReference type="PROSITE" id="PS50137"/>
    </source>
</evidence>
<organism evidence="10 11">
    <name type="scientific">Methanobrevibacter arboriphilus</name>
    <dbReference type="NCBI Taxonomy" id="39441"/>
    <lineage>
        <taxon>Archaea</taxon>
        <taxon>Methanobacteriati</taxon>
        <taxon>Methanobacteriota</taxon>
        <taxon>Methanomada group</taxon>
        <taxon>Methanobacteria</taxon>
        <taxon>Methanobacteriales</taxon>
        <taxon>Methanobacteriaceae</taxon>
        <taxon>Methanobrevibacter</taxon>
    </lineage>
</organism>
<sequence length="220" mass="25035">MKILDKFNIIPNNPKLFNMAFMHKSYGVKHNISYDYERLEFLGDAVLSMIVSEYLYKKYKNIGEGNLTKLRSNYVCETALANYSHELGLTNMIKLELDDNKVSINEIFSISADVFESLLGAIYLDQGIEKTREFLSKTVFPAIDEEIIFFSDFKSKIKEYGDANELNVEYKLIEEYGAPHDKTFVIGILVDNEEIGIGTGKSKKEAEQIAAQKAIEKLGI</sequence>